<evidence type="ECO:0000313" key="4">
    <source>
        <dbReference type="EMBL" id="EOO00013.1"/>
    </source>
</evidence>
<reference evidence="5" key="1">
    <citation type="journal article" date="2013" name="Genome Announc.">
        <title>Draft genome sequence of the ascomycete Phaeoacremonium aleophilum strain UCR-PA7, a causal agent of the esca disease complex in grapevines.</title>
        <authorList>
            <person name="Blanco-Ulate B."/>
            <person name="Rolshausen P."/>
            <person name="Cantu D."/>
        </authorList>
    </citation>
    <scope>NUCLEOTIDE SEQUENCE [LARGE SCALE GENOMIC DNA]</scope>
    <source>
        <strain evidence="5">UCR-PA7</strain>
    </source>
</reference>
<dbReference type="Proteomes" id="UP000014074">
    <property type="component" value="Unassembled WGS sequence"/>
</dbReference>
<dbReference type="GeneID" id="19324909"/>
<feature type="transmembrane region" description="Helical" evidence="2">
    <location>
        <begin position="46"/>
        <end position="74"/>
    </location>
</feature>
<name>R8BKW5_PHAM7</name>
<gene>
    <name evidence="4" type="ORF">UCRPA7_4456</name>
</gene>
<feature type="domain" description="DUF7598" evidence="3">
    <location>
        <begin position="45"/>
        <end position="179"/>
    </location>
</feature>
<feature type="region of interest" description="Disordered" evidence="1">
    <location>
        <begin position="244"/>
        <end position="302"/>
    </location>
</feature>
<evidence type="ECO:0000313" key="5">
    <source>
        <dbReference type="Proteomes" id="UP000014074"/>
    </source>
</evidence>
<keyword evidence="2" id="KW-1133">Transmembrane helix</keyword>
<feature type="compositionally biased region" description="Basic and acidic residues" evidence="1">
    <location>
        <begin position="253"/>
        <end position="270"/>
    </location>
</feature>
<proteinExistence type="predicted"/>
<protein>
    <recommendedName>
        <fullName evidence="3">DUF7598 domain-containing protein</fullName>
    </recommendedName>
</protein>
<keyword evidence="2" id="KW-0812">Transmembrane</keyword>
<dbReference type="KEGG" id="tmn:UCRPA7_4456"/>
<evidence type="ECO:0000256" key="2">
    <source>
        <dbReference type="SAM" id="Phobius"/>
    </source>
</evidence>
<evidence type="ECO:0000259" key="3">
    <source>
        <dbReference type="Pfam" id="PF24535"/>
    </source>
</evidence>
<dbReference type="HOGENOM" id="CLU_066685_1_0_1"/>
<dbReference type="AlphaFoldDB" id="R8BKW5"/>
<keyword evidence="5" id="KW-1185">Reference proteome</keyword>
<feature type="transmembrane region" description="Helical" evidence="2">
    <location>
        <begin position="159"/>
        <end position="180"/>
    </location>
</feature>
<feature type="transmembrane region" description="Helical" evidence="2">
    <location>
        <begin position="80"/>
        <end position="101"/>
    </location>
</feature>
<dbReference type="RefSeq" id="XP_007915174.1">
    <property type="nucleotide sequence ID" value="XM_007916983.1"/>
</dbReference>
<keyword evidence="2" id="KW-0472">Membrane</keyword>
<dbReference type="Pfam" id="PF24535">
    <property type="entry name" value="DUF7598"/>
    <property type="match status" value="1"/>
</dbReference>
<evidence type="ECO:0000256" key="1">
    <source>
        <dbReference type="SAM" id="MobiDB-lite"/>
    </source>
</evidence>
<dbReference type="EMBL" id="KB933118">
    <property type="protein sequence ID" value="EOO00013.1"/>
    <property type="molecule type" value="Genomic_DNA"/>
</dbReference>
<sequence>MFWWLIIKQVIRIFHKNKKNQNQIRNQNNSAMFNMSGPSKIRGSGLVVLNILRCFNIIGLLTVVAASWIMIVMTGVKNNFFFFDAAAHFFTSSVAVFLLISEVNLFKNYFARNWPVLSMEHSFTWLGVAMIIMGCQVLGNLNKPSASIDNLGLPMWRLVLAAGILSITFGFFNLVSSLIYRDGKNGITARMVRIDGQLAAAPIKDTAYDYDSTRSASIRQEKRGTRFGLRFPIRHSKIKISKPIPQNQDLESAYDHQEDRGDDTWAEDRASPVVPDIQRPPTALHPIHRPDHRYSEAAMSRF</sequence>
<dbReference type="eggNOG" id="ENOG502SAQI">
    <property type="taxonomic scope" value="Eukaryota"/>
</dbReference>
<dbReference type="InterPro" id="IPR056019">
    <property type="entry name" value="DUF7598"/>
</dbReference>
<organism evidence="4 5">
    <name type="scientific">Phaeoacremonium minimum (strain UCR-PA7)</name>
    <name type="common">Esca disease fungus</name>
    <name type="synonym">Togninia minima</name>
    <dbReference type="NCBI Taxonomy" id="1286976"/>
    <lineage>
        <taxon>Eukaryota</taxon>
        <taxon>Fungi</taxon>
        <taxon>Dikarya</taxon>
        <taxon>Ascomycota</taxon>
        <taxon>Pezizomycotina</taxon>
        <taxon>Sordariomycetes</taxon>
        <taxon>Sordariomycetidae</taxon>
        <taxon>Togniniales</taxon>
        <taxon>Togniniaceae</taxon>
        <taxon>Phaeoacremonium</taxon>
    </lineage>
</organism>
<feature type="transmembrane region" description="Helical" evidence="2">
    <location>
        <begin position="122"/>
        <end position="139"/>
    </location>
</feature>
<accession>R8BKW5</accession>
<dbReference type="OrthoDB" id="5327148at2759"/>